<proteinExistence type="predicted"/>
<evidence type="ECO:0000313" key="1">
    <source>
        <dbReference type="EMBL" id="UOA16970.1"/>
    </source>
</evidence>
<organism evidence="1 2">
    <name type="scientific">Sulfitobacter dubius</name>
    <dbReference type="NCBI Taxonomy" id="218673"/>
    <lineage>
        <taxon>Bacteria</taxon>
        <taxon>Pseudomonadati</taxon>
        <taxon>Pseudomonadota</taxon>
        <taxon>Alphaproteobacteria</taxon>
        <taxon>Rhodobacterales</taxon>
        <taxon>Roseobacteraceae</taxon>
        <taxon>Sulfitobacter</taxon>
    </lineage>
</organism>
<gene>
    <name evidence="1" type="ORF">DSM109990_03859</name>
</gene>
<sequence length="93" mass="10406">MADDPADARVENGLDIIYKSTGPHNGEYANSGVWIFFLEKFRAGGSRCTFGQNIIDQSDLARRQKIRPHAKALLVRMNQRSLPHSCKGGFSNR</sequence>
<reference evidence="2" key="1">
    <citation type="journal article" date="2022" name="Microorganisms">
        <title>Beyond the ABCs#Discovery of Three New Plasmid Types in Rhodobacterales (RepQ, RepY, RepW).</title>
        <authorList>
            <person name="Freese H.M."/>
            <person name="Ringel V."/>
            <person name="Overmann J."/>
            <person name="Petersen J."/>
        </authorList>
    </citation>
    <scope>NUCLEOTIDE SEQUENCE [LARGE SCALE GENOMIC DNA]</scope>
    <source>
        <strain evidence="2">DSM 109990</strain>
        <plasmid evidence="2">pDSM109990_c</plasmid>
    </source>
</reference>
<keyword evidence="1" id="KW-0614">Plasmid</keyword>
<dbReference type="Proteomes" id="UP000831019">
    <property type="component" value="Plasmid pDSM109990_c"/>
</dbReference>
<name>A0ABY3ZQR4_9RHOB</name>
<keyword evidence="2" id="KW-1185">Reference proteome</keyword>
<evidence type="ECO:0000313" key="2">
    <source>
        <dbReference type="Proteomes" id="UP000831019"/>
    </source>
</evidence>
<geneLocation type="plasmid" evidence="1 2">
    <name>pDSM109990_c</name>
</geneLocation>
<dbReference type="EMBL" id="CP085147">
    <property type="protein sequence ID" value="UOA16970.1"/>
    <property type="molecule type" value="Genomic_DNA"/>
</dbReference>
<accession>A0ABY3ZQR4</accession>
<protein>
    <submittedName>
        <fullName evidence="1">Uncharacterized protein</fullName>
    </submittedName>
</protein>